<sequence length="340" mass="36473">MPRPVLPPSFCSWRALAAVAAVSLLATALVLLGRLDVLAPGRVVPVLVYGVALGVICALAVCVCRALLSRLSVRAAWLGGWLIVVLTTLGISYGVGVVGSVHGVGPGPNGLGLFMLQSVLATGVVTVALFRYLFIRAQWRAEMLAQADARVQALQARIRPHFLFNSLNTIASLIHDDPASAERATEDLADLFHGSMRRADKSIPLSDELELARKYLAMEKRRLGERLAVKWSMDGLPDNAMVLPMVLQPLLENAVGHGIGPRADGGEIQVFGRVEGQNLVITISNPLAPPRDHAGAGMALRNIRSRLDLAHGPRASLLTNRDGNRFYAVLTVPHVKDPGR</sequence>
<dbReference type="GO" id="GO:0000155">
    <property type="term" value="F:phosphorelay sensor kinase activity"/>
    <property type="evidence" value="ECO:0007669"/>
    <property type="project" value="InterPro"/>
</dbReference>
<dbReference type="AlphaFoldDB" id="A0A5N0T7Z1"/>
<dbReference type="Gene3D" id="3.30.565.10">
    <property type="entry name" value="Histidine kinase-like ATPase, C-terminal domain"/>
    <property type="match status" value="1"/>
</dbReference>
<dbReference type="GO" id="GO:0016020">
    <property type="term" value="C:membrane"/>
    <property type="evidence" value="ECO:0007669"/>
    <property type="project" value="InterPro"/>
</dbReference>
<feature type="transmembrane region" description="Helical" evidence="1">
    <location>
        <begin position="111"/>
        <end position="134"/>
    </location>
</feature>
<reference evidence="3 4" key="1">
    <citation type="submission" date="2019-09" db="EMBL/GenBank/DDBJ databases">
        <title>Wenzhouxiangella sp. Genome sequencing and assembly.</title>
        <authorList>
            <person name="Zhang R."/>
        </authorList>
    </citation>
    <scope>NUCLEOTIDE SEQUENCE [LARGE SCALE GENOMIC DNA]</scope>
    <source>
        <strain evidence="3 4">W260</strain>
    </source>
</reference>
<feature type="domain" description="Signal transduction histidine kinase internal region" evidence="2">
    <location>
        <begin position="149"/>
        <end position="227"/>
    </location>
</feature>
<dbReference type="InterPro" id="IPR050640">
    <property type="entry name" value="Bact_2-comp_sensor_kinase"/>
</dbReference>
<proteinExistence type="predicted"/>
<keyword evidence="1" id="KW-0472">Membrane</keyword>
<protein>
    <submittedName>
        <fullName evidence="3">Sensor histidine kinase</fullName>
    </submittedName>
</protein>
<keyword evidence="4" id="KW-1185">Reference proteome</keyword>
<evidence type="ECO:0000256" key="1">
    <source>
        <dbReference type="SAM" id="Phobius"/>
    </source>
</evidence>
<dbReference type="PANTHER" id="PTHR34220:SF7">
    <property type="entry name" value="SENSOR HISTIDINE KINASE YPDA"/>
    <property type="match status" value="1"/>
</dbReference>
<keyword evidence="3" id="KW-0808">Transferase</keyword>
<feature type="transmembrane region" description="Helical" evidence="1">
    <location>
        <begin position="12"/>
        <end position="35"/>
    </location>
</feature>
<organism evidence="3 4">
    <name type="scientific">Marinihelvus fidelis</name>
    <dbReference type="NCBI Taxonomy" id="2613842"/>
    <lineage>
        <taxon>Bacteria</taxon>
        <taxon>Pseudomonadati</taxon>
        <taxon>Pseudomonadota</taxon>
        <taxon>Gammaproteobacteria</taxon>
        <taxon>Chromatiales</taxon>
        <taxon>Wenzhouxiangellaceae</taxon>
        <taxon>Marinihelvus</taxon>
    </lineage>
</organism>
<feature type="transmembrane region" description="Helical" evidence="1">
    <location>
        <begin position="47"/>
        <end position="68"/>
    </location>
</feature>
<feature type="transmembrane region" description="Helical" evidence="1">
    <location>
        <begin position="75"/>
        <end position="99"/>
    </location>
</feature>
<evidence type="ECO:0000313" key="3">
    <source>
        <dbReference type="EMBL" id="KAA9130848.1"/>
    </source>
</evidence>
<name>A0A5N0T7Z1_9GAMM</name>
<keyword evidence="3" id="KW-0418">Kinase</keyword>
<dbReference type="EMBL" id="VYXP01000006">
    <property type="protein sequence ID" value="KAA9130848.1"/>
    <property type="molecule type" value="Genomic_DNA"/>
</dbReference>
<gene>
    <name evidence="3" type="ORF">F3N42_10815</name>
</gene>
<dbReference type="RefSeq" id="WP_150864485.1">
    <property type="nucleotide sequence ID" value="NZ_VYXP01000006.1"/>
</dbReference>
<evidence type="ECO:0000259" key="2">
    <source>
        <dbReference type="Pfam" id="PF06580"/>
    </source>
</evidence>
<keyword evidence="1" id="KW-0812">Transmembrane</keyword>
<dbReference type="Proteomes" id="UP000325372">
    <property type="component" value="Unassembled WGS sequence"/>
</dbReference>
<dbReference type="SUPFAM" id="SSF55874">
    <property type="entry name" value="ATPase domain of HSP90 chaperone/DNA topoisomerase II/histidine kinase"/>
    <property type="match status" value="1"/>
</dbReference>
<dbReference type="InterPro" id="IPR010559">
    <property type="entry name" value="Sig_transdc_His_kin_internal"/>
</dbReference>
<keyword evidence="1" id="KW-1133">Transmembrane helix</keyword>
<evidence type="ECO:0000313" key="4">
    <source>
        <dbReference type="Proteomes" id="UP000325372"/>
    </source>
</evidence>
<comment type="caution">
    <text evidence="3">The sequence shown here is derived from an EMBL/GenBank/DDBJ whole genome shotgun (WGS) entry which is preliminary data.</text>
</comment>
<dbReference type="InterPro" id="IPR036890">
    <property type="entry name" value="HATPase_C_sf"/>
</dbReference>
<dbReference type="PANTHER" id="PTHR34220">
    <property type="entry name" value="SENSOR HISTIDINE KINASE YPDA"/>
    <property type="match status" value="1"/>
</dbReference>
<dbReference type="Pfam" id="PF06580">
    <property type="entry name" value="His_kinase"/>
    <property type="match status" value="1"/>
</dbReference>
<accession>A0A5N0T7Z1</accession>